<name>A0A6V7P6V4_ANACO</name>
<proteinExistence type="predicted"/>
<dbReference type="AlphaFoldDB" id="A0A6V7P6V4"/>
<reference evidence="1" key="1">
    <citation type="submission" date="2020-07" db="EMBL/GenBank/DDBJ databases">
        <authorList>
            <person name="Lin J."/>
        </authorList>
    </citation>
    <scope>NUCLEOTIDE SEQUENCE</scope>
</reference>
<dbReference type="EMBL" id="LR862145">
    <property type="protein sequence ID" value="CAD1826414.1"/>
    <property type="molecule type" value="Genomic_DNA"/>
</dbReference>
<organism evidence="1">
    <name type="scientific">Ananas comosus var. bracteatus</name>
    <name type="common">red pineapple</name>
    <dbReference type="NCBI Taxonomy" id="296719"/>
    <lineage>
        <taxon>Eukaryota</taxon>
        <taxon>Viridiplantae</taxon>
        <taxon>Streptophyta</taxon>
        <taxon>Embryophyta</taxon>
        <taxon>Tracheophyta</taxon>
        <taxon>Spermatophyta</taxon>
        <taxon>Magnoliopsida</taxon>
        <taxon>Liliopsida</taxon>
        <taxon>Poales</taxon>
        <taxon>Bromeliaceae</taxon>
        <taxon>Bromelioideae</taxon>
        <taxon>Ananas</taxon>
    </lineage>
</organism>
<evidence type="ECO:0000313" key="1">
    <source>
        <dbReference type="EMBL" id="CAD1826414.1"/>
    </source>
</evidence>
<accession>A0A6V7P6V4</accession>
<sequence length="104" mass="12226">MREYKEETSQQQLLRHSIFTWPQQVLPFNCRVVDGGTIAPSFRGENVELHQLSSHIFSVLIMLDCGILMFLNSDRIFLTFDENMARISQKDLPLYFCHYPIMMP</sequence>
<gene>
    <name evidence="1" type="ORF">CB5_LOCUS9625</name>
</gene>
<protein>
    <submittedName>
        <fullName evidence="1">Uncharacterized protein</fullName>
    </submittedName>
</protein>